<dbReference type="PROSITE" id="PS50994">
    <property type="entry name" value="INTEGRASE"/>
    <property type="match status" value="1"/>
</dbReference>
<feature type="domain" description="Integrase catalytic" evidence="1">
    <location>
        <begin position="124"/>
        <end position="297"/>
    </location>
</feature>
<dbReference type="Gene3D" id="3.30.420.10">
    <property type="entry name" value="Ribonuclease H-like superfamily/Ribonuclease H"/>
    <property type="match status" value="1"/>
</dbReference>
<dbReference type="PANTHER" id="PTHR35004:SF7">
    <property type="entry name" value="INTEGRASE PROTEIN"/>
    <property type="match status" value="1"/>
</dbReference>
<evidence type="ECO:0000313" key="2">
    <source>
        <dbReference type="EMBL" id="OUM89852.1"/>
    </source>
</evidence>
<gene>
    <name evidence="2" type="ORF">BAA01_10670</name>
</gene>
<dbReference type="InterPro" id="IPR012337">
    <property type="entry name" value="RNaseH-like_sf"/>
</dbReference>
<dbReference type="GO" id="GO:0003676">
    <property type="term" value="F:nucleic acid binding"/>
    <property type="evidence" value="ECO:0007669"/>
    <property type="project" value="InterPro"/>
</dbReference>
<name>A0A1Y3PR63_9BACI</name>
<comment type="caution">
    <text evidence="2">The sequence shown here is derived from an EMBL/GenBank/DDBJ whole genome shotgun (WGS) entry which is preliminary data.</text>
</comment>
<organism evidence="2 3">
    <name type="scientific">Bacillus thermozeamaize</name>
    <dbReference type="NCBI Taxonomy" id="230954"/>
    <lineage>
        <taxon>Bacteria</taxon>
        <taxon>Bacillati</taxon>
        <taxon>Bacillota</taxon>
        <taxon>Bacilli</taxon>
        <taxon>Bacillales</taxon>
        <taxon>Bacillaceae</taxon>
        <taxon>Bacillus</taxon>
    </lineage>
</organism>
<evidence type="ECO:0000313" key="3">
    <source>
        <dbReference type="Proteomes" id="UP000196475"/>
    </source>
</evidence>
<proteinExistence type="predicted"/>
<dbReference type="GO" id="GO:0015074">
    <property type="term" value="P:DNA integration"/>
    <property type="evidence" value="ECO:0007669"/>
    <property type="project" value="InterPro"/>
</dbReference>
<dbReference type="InterPro" id="IPR001584">
    <property type="entry name" value="Integrase_cat-core"/>
</dbReference>
<dbReference type="SUPFAM" id="SSF53098">
    <property type="entry name" value="Ribonuclease H-like"/>
    <property type="match status" value="1"/>
</dbReference>
<sequence length="509" mass="59962">MLAMPEIHYIKHLRENKDLSISEIARKTGLNWRTVKKYADGNIGGQKIMKKKRGMMYELGYGEIIDDWLEEDAKLPRKERRTNRTMFEQLQKEHGFPGSYRTVCAYIQERKPHLKAEKEKRYERLEHPPGEAQVDFGTMQVVKDGALEDKKLLILSFPHSNAGFAHPLPSENRECFLEGLKQLFHQAGGVPRRLRMDNLPAAVVTVGKGDNRQYTEAFLRFQAHYGFEVQPCNPASGHEKGNVERKVYYVRHRCFVPAPVVESDEQLTEWLRVKMIEDRSRLHYEKGVPIEELWKEDQKELKALPLDDLPIFSLDTVKVNKYGEITVDGEKWVIHQARVNQSLVVQKGWDRFICLSNQGEVVFEAPRPYMNQKQEIPWEEIFNDWEKKPRSVSYSRFFKYLPEKVQTYLTFRKEEVKQRVRGVRELLKSHTLKELDEWLNKEQRFDLAPHELKVLLEAKQQAYPEKWEETYTPSVFVNYETDLHLYDQRLCPSWEGGANRDDSGHQRDL</sequence>
<reference evidence="3" key="1">
    <citation type="submission" date="2016-06" db="EMBL/GenBank/DDBJ databases">
        <authorList>
            <person name="Nascimento L."/>
            <person name="Pereira R.V."/>
            <person name="Martins L.F."/>
            <person name="Quaggio R.B."/>
            <person name="Silva A.M."/>
            <person name="Setubal J.C."/>
        </authorList>
    </citation>
    <scope>NUCLEOTIDE SEQUENCE [LARGE SCALE GENOMIC DNA]</scope>
</reference>
<dbReference type="PANTHER" id="PTHR35004">
    <property type="entry name" value="TRANSPOSASE RV3428C-RELATED"/>
    <property type="match status" value="1"/>
</dbReference>
<accession>A0A1Y3PR63</accession>
<dbReference type="NCBIfam" id="NF033546">
    <property type="entry name" value="transpos_IS21"/>
    <property type="match status" value="1"/>
</dbReference>
<dbReference type="CDD" id="cd00093">
    <property type="entry name" value="HTH_XRE"/>
    <property type="match status" value="1"/>
</dbReference>
<evidence type="ECO:0000259" key="1">
    <source>
        <dbReference type="PROSITE" id="PS50994"/>
    </source>
</evidence>
<dbReference type="Proteomes" id="UP000196475">
    <property type="component" value="Unassembled WGS sequence"/>
</dbReference>
<dbReference type="InterPro" id="IPR001387">
    <property type="entry name" value="Cro/C1-type_HTH"/>
</dbReference>
<dbReference type="EMBL" id="LZRT01000032">
    <property type="protein sequence ID" value="OUM89852.1"/>
    <property type="molecule type" value="Genomic_DNA"/>
</dbReference>
<protein>
    <submittedName>
        <fullName evidence="2">Integrase</fullName>
    </submittedName>
</protein>
<dbReference type="AlphaFoldDB" id="A0A1Y3PR63"/>
<dbReference type="InterPro" id="IPR036397">
    <property type="entry name" value="RNaseH_sf"/>
</dbReference>